<dbReference type="AlphaFoldDB" id="A0A644VP64"/>
<dbReference type="EMBL" id="VSSQ01000384">
    <property type="protein sequence ID" value="MPL93204.1"/>
    <property type="molecule type" value="Genomic_DNA"/>
</dbReference>
<proteinExistence type="predicted"/>
<gene>
    <name evidence="2" type="ORF">SDC9_39330</name>
</gene>
<dbReference type="InterPro" id="IPR013989">
    <property type="entry name" value="Dev_and_cell_death_domain"/>
</dbReference>
<feature type="domain" description="DCD" evidence="1">
    <location>
        <begin position="873"/>
        <end position="922"/>
    </location>
</feature>
<dbReference type="PROSITE" id="PS51222">
    <property type="entry name" value="DCD"/>
    <property type="match status" value="1"/>
</dbReference>
<dbReference type="InterPro" id="IPR012334">
    <property type="entry name" value="Pectin_lyas_fold"/>
</dbReference>
<organism evidence="2">
    <name type="scientific">bioreactor metagenome</name>
    <dbReference type="NCBI Taxonomy" id="1076179"/>
    <lineage>
        <taxon>unclassified sequences</taxon>
        <taxon>metagenomes</taxon>
        <taxon>ecological metagenomes</taxon>
    </lineage>
</organism>
<comment type="caution">
    <text evidence="2">The sequence shown here is derived from an EMBL/GenBank/DDBJ whole genome shotgun (WGS) entry which is preliminary data.</text>
</comment>
<sequence>MMRILYKAIFITLTGLCAISVNAQQITGAQEFTVMEPAESELYVSVADFGAHPAKSGKENQKAFMGAIERARILRIPKVIIPKGTYYIDNDEAYQLTLMNIENLTIDGQGSELIIPESETGKKGAYMLISRCKRIKICNLSLDWDWNRFGLFGLATVTNIDKSNLRVTFSFTGCNVPPTEEINPGVCRAWDPSINNRDANVGFAFPLSSAVNSYEKTGDRTMVANYKNLSDVNKLSVGQMAQVVFTPKRNASGIRIEYSSHITFDHVNIWSAPYESFASMSCDNLQIINSQVRPKPGTDRLFSTYGCMEIHEHYRNFRLENCVIDGTGDDQLHLSNHFLGGGLTRVDDNTVYCENLQTWTSIDLTAPGHHLELYSDQYEPLGWSSEILESTSEYNSSTGVTRAKIKFADPLPSSLDTKSILWNSELMGGNFIIRNNSFSKGLCHALYIGMSNGTIEGNTITNMAYPSLILNTVVRWSKWYLGTPVSNVIIRNNYLKDCNTDKRDPSSLFVGAGYDYNPSDYYPVNYHSTRDVLVEGNTVENSTWSAFAIFSAKNVHVLGNRFINSNKSPSKTRFAGKGNMFVLNSADIKIEDNVFYNAGESYETGLYVDPETTSNITINNNVGDVPSGYYNPYELVVTGSSLALNIYVKGSKKESNKYIQHRLYNAKNTAKNLNVWRVVNSYLAERTGKYVFSNILSKEFIYSGEWECAIKQTVNGVPKADFMGGFHGYEELTEAKAWADGKEIMLGSTVNLTAYNVTVQQTSVLYEYGTKNPVAEHLKYYVFSKDKIHLYQEVKWLKSIDVVNSYLAMLPIARSLPDGTAITDRGTMEGNPTVFNIGVPNASLPFKGANVRSANVWGEASGISASLSTAFSPLLPGNNFMCSMYTAQDGYNKLYFDFSGKYTTSIDEVWKSTATYVIDINK</sequence>
<evidence type="ECO:0000259" key="1">
    <source>
        <dbReference type="PROSITE" id="PS51222"/>
    </source>
</evidence>
<dbReference type="Pfam" id="PF13229">
    <property type="entry name" value="Beta_helix"/>
    <property type="match status" value="1"/>
</dbReference>
<dbReference type="InterPro" id="IPR039448">
    <property type="entry name" value="Beta_helix"/>
</dbReference>
<dbReference type="SUPFAM" id="SSF51126">
    <property type="entry name" value="Pectin lyase-like"/>
    <property type="match status" value="2"/>
</dbReference>
<dbReference type="Gene3D" id="2.160.20.10">
    <property type="entry name" value="Single-stranded right-handed beta-helix, Pectin lyase-like"/>
    <property type="match status" value="2"/>
</dbReference>
<evidence type="ECO:0000313" key="2">
    <source>
        <dbReference type="EMBL" id="MPL93204.1"/>
    </source>
</evidence>
<reference evidence="2" key="1">
    <citation type="submission" date="2019-08" db="EMBL/GenBank/DDBJ databases">
        <authorList>
            <person name="Kucharzyk K."/>
            <person name="Murdoch R.W."/>
            <person name="Higgins S."/>
            <person name="Loffler F."/>
        </authorList>
    </citation>
    <scope>NUCLEOTIDE SEQUENCE</scope>
</reference>
<name>A0A644VP64_9ZZZZ</name>
<dbReference type="InterPro" id="IPR006626">
    <property type="entry name" value="PbH1"/>
</dbReference>
<accession>A0A644VP64</accession>
<protein>
    <recommendedName>
        <fullName evidence="1">DCD domain-containing protein</fullName>
    </recommendedName>
</protein>
<dbReference type="InterPro" id="IPR011050">
    <property type="entry name" value="Pectin_lyase_fold/virulence"/>
</dbReference>
<dbReference type="SMART" id="SM00710">
    <property type="entry name" value="PbH1"/>
    <property type="match status" value="6"/>
</dbReference>